<evidence type="ECO:0000259" key="8">
    <source>
        <dbReference type="Pfam" id="PF01103"/>
    </source>
</evidence>
<keyword evidence="5" id="KW-0472">Membrane</keyword>
<evidence type="ECO:0000313" key="9">
    <source>
        <dbReference type="EMBL" id="MBR7801089.1"/>
    </source>
</evidence>
<dbReference type="RefSeq" id="WP_212676227.1">
    <property type="nucleotide sequence ID" value="NZ_JAGSPJ010000006.1"/>
</dbReference>
<evidence type="ECO:0000256" key="6">
    <source>
        <dbReference type="ARBA" id="ARBA00023237"/>
    </source>
</evidence>
<dbReference type="PANTHER" id="PTHR12815:SF47">
    <property type="entry name" value="TRANSLOCATION AND ASSEMBLY MODULE SUBUNIT TAMA"/>
    <property type="match status" value="1"/>
</dbReference>
<accession>A0A941E5P5</accession>
<feature type="chain" id="PRO_5036776821" evidence="7">
    <location>
        <begin position="24"/>
        <end position="610"/>
    </location>
</feature>
<gene>
    <name evidence="9" type="ORF">KDM90_13855</name>
</gene>
<comment type="caution">
    <text evidence="9">The sequence shown here is derived from an EMBL/GenBank/DDBJ whole genome shotgun (WGS) entry which is preliminary data.</text>
</comment>
<organism evidence="9 10">
    <name type="scientific">Undibacterium fentianense</name>
    <dbReference type="NCBI Taxonomy" id="2828728"/>
    <lineage>
        <taxon>Bacteria</taxon>
        <taxon>Pseudomonadati</taxon>
        <taxon>Pseudomonadota</taxon>
        <taxon>Betaproteobacteria</taxon>
        <taxon>Burkholderiales</taxon>
        <taxon>Oxalobacteraceae</taxon>
        <taxon>Undibacterium</taxon>
    </lineage>
</organism>
<evidence type="ECO:0000256" key="2">
    <source>
        <dbReference type="ARBA" id="ARBA00022452"/>
    </source>
</evidence>
<sequence>MSKRCAALSIVTILGLNPLCSMAQSNDPALPIAEKKAGILNSDTQSEGIFARFYVRTSSSSILDLLEQHIPVLATGAEPQIPTASFLRKLQREIGEILATEGYFSPRLQFDKNQEGTRVDIQIEPGSRTQIKNVLIHFTGALQDAAEAGDPSAIARRAKLIADWNLLPGAWFRQDDWSNAKTMLMENLRSFRYAGAVLVDSRASIDPDSALANLELDVDSGAAFLIGDLSVIGLERYPLWLIDRFNPPKKGEPYSSHRLTEFQRGLQNSAYFSTVAFNIETDSTKADALPIELNLTERQTRDLSFGTGYSSSTGFRTEVSYRDRNLLNRVWDLHSALRIEQKRQLAYADVNLPPNDNNRLDSFGLLFDRSNLEGLLQTKSMLGIKRTITHGLVEQRLGLNYTQEKVVQKSTTNLETERRSRALVASAGWTWRNVDDVFAPRQGQRAQVDMAVSDKAIVSDQRFVRLYGKYQYWYPLGQRDNFLVRMELGKVFSSSANGIPEDYLFRTGGSTSVRGYAYQSLGVRQGEAVVGGRVMAASSLEYVHWRSENLGFAAFFDAGSAATNWSTLKLQQGIGVGTRIKTPAGPIALDLSYGRQIKKFRLDFSIAIAF</sequence>
<dbReference type="PANTHER" id="PTHR12815">
    <property type="entry name" value="SORTING AND ASSEMBLY MACHINERY SAMM50 PROTEIN FAMILY MEMBER"/>
    <property type="match status" value="1"/>
</dbReference>
<feature type="domain" description="Bacterial surface antigen (D15)" evidence="8">
    <location>
        <begin position="396"/>
        <end position="608"/>
    </location>
</feature>
<dbReference type="Gene3D" id="2.40.160.50">
    <property type="entry name" value="membrane protein fhac: a member of the omp85/tpsb transporter family"/>
    <property type="match status" value="1"/>
</dbReference>
<comment type="subcellular location">
    <subcellularLocation>
        <location evidence="1">Membrane</location>
    </subcellularLocation>
</comment>
<dbReference type="InterPro" id="IPR039910">
    <property type="entry name" value="D15-like"/>
</dbReference>
<reference evidence="9" key="1">
    <citation type="submission" date="2021-04" db="EMBL/GenBank/DDBJ databases">
        <title>novel species isolated from subtropical streams in China.</title>
        <authorList>
            <person name="Lu H."/>
        </authorList>
    </citation>
    <scope>NUCLEOTIDE SEQUENCE</scope>
    <source>
        <strain evidence="9">FT137W</strain>
    </source>
</reference>
<keyword evidence="10" id="KW-1185">Reference proteome</keyword>
<evidence type="ECO:0000256" key="5">
    <source>
        <dbReference type="ARBA" id="ARBA00023136"/>
    </source>
</evidence>
<dbReference type="Proteomes" id="UP000678545">
    <property type="component" value="Unassembled WGS sequence"/>
</dbReference>
<dbReference type="AlphaFoldDB" id="A0A941E5P5"/>
<keyword evidence="2" id="KW-1134">Transmembrane beta strand</keyword>
<keyword evidence="3" id="KW-0812">Transmembrane</keyword>
<evidence type="ECO:0000256" key="3">
    <source>
        <dbReference type="ARBA" id="ARBA00022692"/>
    </source>
</evidence>
<dbReference type="GO" id="GO:0019867">
    <property type="term" value="C:outer membrane"/>
    <property type="evidence" value="ECO:0007669"/>
    <property type="project" value="InterPro"/>
</dbReference>
<evidence type="ECO:0000256" key="1">
    <source>
        <dbReference type="ARBA" id="ARBA00004370"/>
    </source>
</evidence>
<evidence type="ECO:0000256" key="7">
    <source>
        <dbReference type="SAM" id="SignalP"/>
    </source>
</evidence>
<dbReference type="Gene3D" id="3.10.20.310">
    <property type="entry name" value="membrane protein fhac"/>
    <property type="match status" value="2"/>
</dbReference>
<dbReference type="InterPro" id="IPR000184">
    <property type="entry name" value="Bac_surfAg_D15"/>
</dbReference>
<name>A0A941E5P5_9BURK</name>
<proteinExistence type="predicted"/>
<feature type="signal peptide" evidence="7">
    <location>
        <begin position="1"/>
        <end position="23"/>
    </location>
</feature>
<keyword evidence="6" id="KW-0998">Cell outer membrane</keyword>
<protein>
    <submittedName>
        <fullName evidence="9">BamA/TamA family outer membrane protein</fullName>
    </submittedName>
</protein>
<evidence type="ECO:0000256" key="4">
    <source>
        <dbReference type="ARBA" id="ARBA00022729"/>
    </source>
</evidence>
<dbReference type="EMBL" id="JAGSPJ010000006">
    <property type="protein sequence ID" value="MBR7801089.1"/>
    <property type="molecule type" value="Genomic_DNA"/>
</dbReference>
<dbReference type="Pfam" id="PF01103">
    <property type="entry name" value="Omp85"/>
    <property type="match status" value="1"/>
</dbReference>
<evidence type="ECO:0000313" key="10">
    <source>
        <dbReference type="Proteomes" id="UP000678545"/>
    </source>
</evidence>
<keyword evidence="4 7" id="KW-0732">Signal</keyword>